<feature type="transmembrane region" description="Helical" evidence="8">
    <location>
        <begin position="709"/>
        <end position="733"/>
    </location>
</feature>
<feature type="transmembrane region" description="Helical" evidence="8">
    <location>
        <begin position="349"/>
        <end position="370"/>
    </location>
</feature>
<name>A0A7J5YD74_DISMA</name>
<feature type="transmembrane region" description="Helical" evidence="8">
    <location>
        <begin position="479"/>
        <end position="499"/>
    </location>
</feature>
<evidence type="ECO:0000256" key="5">
    <source>
        <dbReference type="ARBA" id="ARBA00023136"/>
    </source>
</evidence>
<evidence type="ECO:0000313" key="11">
    <source>
        <dbReference type="Proteomes" id="UP000518266"/>
    </source>
</evidence>
<feature type="transmembrane region" description="Helical" evidence="8">
    <location>
        <begin position="826"/>
        <end position="852"/>
    </location>
</feature>
<feature type="transmembrane region" description="Helical" evidence="8">
    <location>
        <begin position="580"/>
        <end position="607"/>
    </location>
</feature>
<keyword evidence="4 8" id="KW-1133">Transmembrane helix</keyword>
<keyword evidence="11" id="KW-1185">Reference proteome</keyword>
<feature type="domain" description="MARVEL" evidence="9">
    <location>
        <begin position="712"/>
        <end position="852"/>
    </location>
</feature>
<feature type="transmembrane region" description="Helical" evidence="8">
    <location>
        <begin position="308"/>
        <end position="329"/>
    </location>
</feature>
<gene>
    <name evidence="10" type="ORF">F7725_003555</name>
</gene>
<feature type="domain" description="MARVEL" evidence="9">
    <location>
        <begin position="58"/>
        <end position="198"/>
    </location>
</feature>
<feature type="transmembrane region" description="Helical" evidence="8">
    <location>
        <begin position="206"/>
        <end position="228"/>
    </location>
</feature>
<feature type="transmembrane region" description="Helical" evidence="8">
    <location>
        <begin position="55"/>
        <end position="79"/>
    </location>
</feature>
<dbReference type="AlphaFoldDB" id="A0A7J5YD74"/>
<feature type="transmembrane region" description="Helical" evidence="8">
    <location>
        <begin position="681"/>
        <end position="697"/>
    </location>
</feature>
<feature type="transmembrane region" description="Helical" evidence="8">
    <location>
        <begin position="745"/>
        <end position="772"/>
    </location>
</feature>
<dbReference type="GO" id="GO:0016020">
    <property type="term" value="C:membrane"/>
    <property type="evidence" value="ECO:0007669"/>
    <property type="project" value="UniProtKB-SubCell"/>
</dbReference>
<comment type="subcellular location">
    <subcellularLocation>
        <location evidence="1">Membrane</location>
        <topology evidence="1">Multi-pass membrane protein</topology>
    </subcellularLocation>
</comment>
<feature type="transmembrane region" description="Helical" evidence="8">
    <location>
        <begin position="613"/>
        <end position="638"/>
    </location>
</feature>
<feature type="transmembrane region" description="Helical" evidence="8">
    <location>
        <begin position="91"/>
        <end position="118"/>
    </location>
</feature>
<keyword evidence="3" id="KW-0677">Repeat</keyword>
<feature type="transmembrane region" description="Helical" evidence="8">
    <location>
        <begin position="650"/>
        <end position="669"/>
    </location>
</feature>
<dbReference type="PROSITE" id="PS51225">
    <property type="entry name" value="MARVEL"/>
    <property type="match status" value="5"/>
</dbReference>
<feature type="transmembrane region" description="Helical" evidence="8">
    <location>
        <begin position="784"/>
        <end position="806"/>
    </location>
</feature>
<accession>A0A7J5YD74</accession>
<feature type="transmembrane region" description="Helical" evidence="8">
    <location>
        <begin position="519"/>
        <end position="535"/>
    </location>
</feature>
<feature type="transmembrane region" description="Helical" evidence="8">
    <location>
        <begin position="26"/>
        <end position="43"/>
    </location>
</feature>
<dbReference type="Proteomes" id="UP000518266">
    <property type="component" value="Unassembled WGS sequence"/>
</dbReference>
<feature type="transmembrane region" description="Helical" evidence="8">
    <location>
        <begin position="172"/>
        <end position="194"/>
    </location>
</feature>
<keyword evidence="2 7" id="KW-0812">Transmembrane</keyword>
<evidence type="ECO:0000256" key="6">
    <source>
        <dbReference type="ARBA" id="ARBA00034721"/>
    </source>
</evidence>
<evidence type="ECO:0000313" key="10">
    <source>
        <dbReference type="EMBL" id="KAF3846477.1"/>
    </source>
</evidence>
<feature type="transmembrane region" description="Helical" evidence="8">
    <location>
        <begin position="130"/>
        <end position="152"/>
    </location>
</feature>
<evidence type="ECO:0000259" key="9">
    <source>
        <dbReference type="PROSITE" id="PS51225"/>
    </source>
</evidence>
<evidence type="ECO:0000256" key="2">
    <source>
        <dbReference type="ARBA" id="ARBA00022692"/>
    </source>
</evidence>
<evidence type="ECO:0000256" key="3">
    <source>
        <dbReference type="ARBA" id="ARBA00022737"/>
    </source>
</evidence>
<dbReference type="InterPro" id="IPR047123">
    <property type="entry name" value="MYADM-like"/>
</dbReference>
<evidence type="ECO:0000256" key="8">
    <source>
        <dbReference type="SAM" id="Phobius"/>
    </source>
</evidence>
<feature type="domain" description="MARVEL" evidence="9">
    <location>
        <begin position="580"/>
        <end position="707"/>
    </location>
</feature>
<feature type="transmembrane region" description="Helical" evidence="8">
    <location>
        <begin position="441"/>
        <end position="467"/>
    </location>
</feature>
<proteinExistence type="inferred from homology"/>
<keyword evidence="5 7" id="KW-0472">Membrane</keyword>
<reference evidence="10 11" key="1">
    <citation type="submission" date="2020-03" db="EMBL/GenBank/DDBJ databases">
        <title>Dissostichus mawsoni Genome sequencing and assembly.</title>
        <authorList>
            <person name="Park H."/>
        </authorList>
    </citation>
    <scope>NUCLEOTIDE SEQUENCE [LARGE SCALE GENOMIC DNA]</scope>
    <source>
        <strain evidence="10">DM0001</strain>
        <tissue evidence="10">Muscle</tissue>
    </source>
</reference>
<comment type="similarity">
    <text evidence="6">Belongs to the MAL family.</text>
</comment>
<feature type="transmembrane region" description="Helical" evidence="8">
    <location>
        <begin position="281"/>
        <end position="301"/>
    </location>
</feature>
<comment type="caution">
    <text evidence="10">The sequence shown here is derived from an EMBL/GenBank/DDBJ whole genome shotgun (WGS) entry which is preliminary data.</text>
</comment>
<feature type="domain" description="MARVEL" evidence="9">
    <location>
        <begin position="408"/>
        <end position="545"/>
    </location>
</feature>
<evidence type="ECO:0000256" key="4">
    <source>
        <dbReference type="ARBA" id="ARBA00022989"/>
    </source>
</evidence>
<dbReference type="EMBL" id="JAAKFY010000014">
    <property type="protein sequence ID" value="KAF3846477.1"/>
    <property type="molecule type" value="Genomic_DNA"/>
</dbReference>
<feature type="transmembrane region" description="Helical" evidence="8">
    <location>
        <begin position="377"/>
        <end position="396"/>
    </location>
</feature>
<dbReference type="Pfam" id="PF01284">
    <property type="entry name" value="MARVEL"/>
    <property type="match status" value="4"/>
</dbReference>
<evidence type="ECO:0000256" key="7">
    <source>
        <dbReference type="PROSITE-ProRule" id="PRU00581"/>
    </source>
</evidence>
<feature type="transmembrane region" description="Helical" evidence="8">
    <location>
        <begin position="408"/>
        <end position="429"/>
    </location>
</feature>
<dbReference type="PANTHER" id="PTHR17068:SF2">
    <property type="entry name" value="MYELOID-ASSOCIATED DIFFERENTIATION MARKER-LIKE"/>
    <property type="match status" value="1"/>
</dbReference>
<organism evidence="10 11">
    <name type="scientific">Dissostichus mawsoni</name>
    <name type="common">Antarctic cod</name>
    <dbReference type="NCBI Taxonomy" id="36200"/>
    <lineage>
        <taxon>Eukaryota</taxon>
        <taxon>Metazoa</taxon>
        <taxon>Chordata</taxon>
        <taxon>Craniata</taxon>
        <taxon>Vertebrata</taxon>
        <taxon>Euteleostomi</taxon>
        <taxon>Actinopterygii</taxon>
        <taxon>Neopterygii</taxon>
        <taxon>Teleostei</taxon>
        <taxon>Neoteleostei</taxon>
        <taxon>Acanthomorphata</taxon>
        <taxon>Eupercaria</taxon>
        <taxon>Perciformes</taxon>
        <taxon>Notothenioidei</taxon>
        <taxon>Nototheniidae</taxon>
        <taxon>Dissostichus</taxon>
    </lineage>
</organism>
<evidence type="ECO:0000256" key="1">
    <source>
        <dbReference type="ARBA" id="ARBA00004141"/>
    </source>
</evidence>
<protein>
    <recommendedName>
        <fullName evidence="9">MARVEL domain-containing protein</fullName>
    </recommendedName>
</protein>
<dbReference type="PANTHER" id="PTHR17068">
    <property type="entry name" value="MYELOID-ASSOCIATED DIFFERENTIATION MARKER MYADM FAMILY MEMBER"/>
    <property type="match status" value="1"/>
</dbReference>
<dbReference type="OrthoDB" id="9939551at2759"/>
<dbReference type="InterPro" id="IPR008253">
    <property type="entry name" value="Marvel"/>
</dbReference>
<feature type="domain" description="MARVEL" evidence="9">
    <location>
        <begin position="275"/>
        <end position="402"/>
    </location>
</feature>
<sequence>MVGIFSFVLAASIIYPRFYTCSSCSRQIGATVTSCLVFILYAVEVGLTRAKPGELSGFLSTVPGLLKVLEAFVACIIFICLDHRQYSSYPGLQWCVAVYSICFIFALLVIIFTVCRLLSLFPAPFDKVLTACNVLAVLMYLTAVVIWPLYSFRNNPRPSSCKAGVLCQWDNLVVISFMTAFNLGAYIADTIYSCRLDRCDFPFDKVLTACNVLAVLMYLTAVVIWPLYSFRNNPRPSSCKAGVLCQWDNLVVISFMTAFNLDSSCAAMIGVDLRALTQPVGIMRIMAAILTCMCFSLVATVGYVQSPYWAWCMFTWCFCFFFTLLILILEFTTVNAKLPFAWEDFTTGFAMLSTLMCLSVSIIYPTFFTCKTCHRQIGASVVSWVCFGVYAGEVVLTRLRPSGQNIGFLSTLPGIMKMLETFLACLIFMSLETGQYSSFPGLQWCVAAYSLCFMFALLIILLTTAQLTSFVPFFDKVVIVYNILAVVMYTTAMVIWPLYSFRNNKRPITCTSLCPWDKLVVVTFMTIFNVIVYTLDTVYSIRLVFFLIFLLKVVVGRNGKLQKNRSNRITTTMVTLDVRTLTVPVGIVRILELILTCISFSLVASVGNRAESFWTWCMFTWCLCFCVTFLILFLEFLSLSSKLPISWEDFTAAFAMLATLMVLAASIIYPRFYTCSSCSRQIGATVTSCLVFILYAVEVGLTRAKPGELSGFLSTVPGLLKVLEAFVACIIFICLDHRQYSSYPGLQWCVAVYSICFIFALLVIIFTVCRLLSLFPAPFDKVLTACNVLAVLMYLTAVVIWPLYSFRNNPRPSSCKAGVLCQWDNLVVISFMTAFNLGAYIADTIYSCRLIVGETERQ</sequence>